<evidence type="ECO:0000313" key="7">
    <source>
        <dbReference type="Proteomes" id="UP000580839"/>
    </source>
</evidence>
<dbReference type="Gene3D" id="2.40.160.50">
    <property type="entry name" value="membrane protein fhac: a member of the omp85/tpsb transporter family"/>
    <property type="match status" value="1"/>
</dbReference>
<dbReference type="PANTHER" id="PTHR12815">
    <property type="entry name" value="SORTING AND ASSEMBLY MACHINERY SAMM50 PROTEIN FAMILY MEMBER"/>
    <property type="match status" value="1"/>
</dbReference>
<evidence type="ECO:0000259" key="5">
    <source>
        <dbReference type="Pfam" id="PF01103"/>
    </source>
</evidence>
<keyword evidence="3" id="KW-0812">Transmembrane</keyword>
<name>A0A849SJ78_UNCEI</name>
<dbReference type="PANTHER" id="PTHR12815:SF18">
    <property type="entry name" value="SORTING AND ASSEMBLY MACHINERY COMPONENT 50 HOMOLOG"/>
    <property type="match status" value="1"/>
</dbReference>
<evidence type="ECO:0000256" key="2">
    <source>
        <dbReference type="ARBA" id="ARBA00022452"/>
    </source>
</evidence>
<proteinExistence type="predicted"/>
<evidence type="ECO:0000313" key="6">
    <source>
        <dbReference type="EMBL" id="NOT33693.1"/>
    </source>
</evidence>
<accession>A0A849SJ78</accession>
<dbReference type="GO" id="GO:0019867">
    <property type="term" value="C:outer membrane"/>
    <property type="evidence" value="ECO:0007669"/>
    <property type="project" value="InterPro"/>
</dbReference>
<keyword evidence="4" id="KW-0472">Membrane</keyword>
<feature type="domain" description="Bacterial surface antigen (D15)" evidence="5">
    <location>
        <begin position="290"/>
        <end position="559"/>
    </location>
</feature>
<dbReference type="InterPro" id="IPR039910">
    <property type="entry name" value="D15-like"/>
</dbReference>
<evidence type="ECO:0000256" key="3">
    <source>
        <dbReference type="ARBA" id="ARBA00022692"/>
    </source>
</evidence>
<dbReference type="EMBL" id="JABFRW010000065">
    <property type="protein sequence ID" value="NOT33693.1"/>
    <property type="molecule type" value="Genomic_DNA"/>
</dbReference>
<keyword evidence="2" id="KW-1134">Transmembrane beta strand</keyword>
<dbReference type="Proteomes" id="UP000580839">
    <property type="component" value="Unassembled WGS sequence"/>
</dbReference>
<dbReference type="InterPro" id="IPR000184">
    <property type="entry name" value="Bac_surfAg_D15"/>
</dbReference>
<sequence length="578" mass="62998">MHARVALRSLVGAVVLVVVALQPPRPADAARVPVEVRGASIASRRIEALFERAPGATDSSTVVLGLARLVHELQESGWLDARARAVARDSASGSPSAAWRIEVAEGRRTRLARVTLETSSREDSIAFAAALDLVTGSWAAPGAIGAALDRALDRVVEQGFPYAELSITSFEWDSIGASLRLSAARGPAVTIERVRVDGLRATRPAFARRLVGALEGAPYRPSRARIGRDRLARSGLFRTVEWAGLEGRGDFTRADLVYKVEEPRYSAAEAALGIQGEGRLVGLADLKLDNLAGTGRALRLAWRSDGPGLQRFHARYAEPLLFGGPLALEGAVTHDLQDTLFTRTDAGLRLTFGLEARRRLELELQDQRVVSRLGAVRSVEAALTGFAIESDVRDDLVEPRRGIRGRIEGSQTFQRERLVDGTRRKTTLATARALLEWHRPLRPRSRAGLALELLGSGRFSARDQLELHDRFPLGGASSLRGFDEQQLRVDRYALSRLEWRLFGSRRGERIALFWDHAFTGTRLPLATGGTRVATRSFDGVGFGLRLPAAAGVVGLDFGLEPGRPLLEGRLHLQLTSLF</sequence>
<dbReference type="AlphaFoldDB" id="A0A849SJ78"/>
<evidence type="ECO:0000256" key="4">
    <source>
        <dbReference type="ARBA" id="ARBA00023136"/>
    </source>
</evidence>
<evidence type="ECO:0000256" key="1">
    <source>
        <dbReference type="ARBA" id="ARBA00004370"/>
    </source>
</evidence>
<dbReference type="Gene3D" id="3.10.20.310">
    <property type="entry name" value="membrane protein fhac"/>
    <property type="match status" value="1"/>
</dbReference>
<dbReference type="Pfam" id="PF01103">
    <property type="entry name" value="Omp85"/>
    <property type="match status" value="1"/>
</dbReference>
<protein>
    <submittedName>
        <fullName evidence="6">BamA/TamA family outer membrane protein</fullName>
    </submittedName>
</protein>
<comment type="subcellular location">
    <subcellularLocation>
        <location evidence="1">Membrane</location>
    </subcellularLocation>
</comment>
<reference evidence="6 7" key="1">
    <citation type="submission" date="2020-04" db="EMBL/GenBank/DDBJ databases">
        <title>Metagenomic profiling of ammonia- and methane-oxidizing microorganisms in a Dutch drinking water treatment plant.</title>
        <authorList>
            <person name="Poghosyan L."/>
            <person name="Leucker S."/>
        </authorList>
    </citation>
    <scope>NUCLEOTIDE SEQUENCE [LARGE SCALE GENOMIC DNA]</scope>
    <source>
        <strain evidence="6">S-RSF-IL-03</strain>
    </source>
</reference>
<comment type="caution">
    <text evidence="6">The sequence shown here is derived from an EMBL/GenBank/DDBJ whole genome shotgun (WGS) entry which is preliminary data.</text>
</comment>
<gene>
    <name evidence="6" type="ORF">HOP12_05915</name>
</gene>
<organism evidence="6 7">
    <name type="scientific">Eiseniibacteriota bacterium</name>
    <dbReference type="NCBI Taxonomy" id="2212470"/>
    <lineage>
        <taxon>Bacteria</taxon>
        <taxon>Candidatus Eiseniibacteriota</taxon>
    </lineage>
</organism>